<proteinExistence type="predicted"/>
<evidence type="ECO:0000313" key="2">
    <source>
        <dbReference type="EMBL" id="PND29606.1"/>
    </source>
</evidence>
<dbReference type="AlphaFoldDB" id="A0A2N8K831"/>
<gene>
    <name evidence="2" type="ORF">C1I89_33860</name>
</gene>
<feature type="non-terminal residue" evidence="2">
    <location>
        <position position="51"/>
    </location>
</feature>
<organism evidence="2 3">
    <name type="scientific">Achromobacter pulmonis</name>
    <dbReference type="NCBI Taxonomy" id="1389932"/>
    <lineage>
        <taxon>Bacteria</taxon>
        <taxon>Pseudomonadati</taxon>
        <taxon>Pseudomonadota</taxon>
        <taxon>Betaproteobacteria</taxon>
        <taxon>Burkholderiales</taxon>
        <taxon>Alcaligenaceae</taxon>
        <taxon>Achromobacter</taxon>
    </lineage>
</organism>
<protein>
    <submittedName>
        <fullName evidence="2">TIGR03756 family integrating conjugative element protein</fullName>
    </submittedName>
</protein>
<evidence type="ECO:0000256" key="1">
    <source>
        <dbReference type="SAM" id="SignalP"/>
    </source>
</evidence>
<feature type="signal peptide" evidence="1">
    <location>
        <begin position="1"/>
        <end position="28"/>
    </location>
</feature>
<evidence type="ECO:0000313" key="3">
    <source>
        <dbReference type="Proteomes" id="UP000235994"/>
    </source>
</evidence>
<name>A0A2N8K831_9BURK</name>
<dbReference type="EMBL" id="POQS01000075">
    <property type="protein sequence ID" value="PND29606.1"/>
    <property type="molecule type" value="Genomic_DNA"/>
</dbReference>
<feature type="chain" id="PRO_5014679672" evidence="1">
    <location>
        <begin position="29"/>
        <end position="51"/>
    </location>
</feature>
<reference evidence="2 3" key="1">
    <citation type="submission" date="2018-01" db="EMBL/GenBank/DDBJ databases">
        <title>The draft genome of an aniline degradation strain ANB-1.</title>
        <authorList>
            <person name="Zhang L."/>
            <person name="Jiang J."/>
        </authorList>
    </citation>
    <scope>NUCLEOTIDE SEQUENCE [LARGE SCALE GENOMIC DNA]</scope>
    <source>
        <strain evidence="2 3">ANB-1</strain>
    </source>
</reference>
<accession>A0A2N8K831</accession>
<dbReference type="Proteomes" id="UP000235994">
    <property type="component" value="Unassembled WGS sequence"/>
</dbReference>
<sequence>MTRPFERMRRLRAGVASVLLLSATGSYALNTATIVGSVASPDCLEYRVVGI</sequence>
<keyword evidence="3" id="KW-1185">Reference proteome</keyword>
<keyword evidence="1" id="KW-0732">Signal</keyword>
<comment type="caution">
    <text evidence="2">The sequence shown here is derived from an EMBL/GenBank/DDBJ whole genome shotgun (WGS) entry which is preliminary data.</text>
</comment>